<dbReference type="SUPFAM" id="SSF52540">
    <property type="entry name" value="P-loop containing nucleoside triphosphate hydrolases"/>
    <property type="match status" value="1"/>
</dbReference>
<dbReference type="GO" id="GO:0016887">
    <property type="term" value="F:ATP hydrolysis activity"/>
    <property type="evidence" value="ECO:0007669"/>
    <property type="project" value="InterPro"/>
</dbReference>
<evidence type="ECO:0000313" key="3">
    <source>
        <dbReference type="EMBL" id="BBB31492.1"/>
    </source>
</evidence>
<dbReference type="GO" id="GO:0006302">
    <property type="term" value="P:double-strand break repair"/>
    <property type="evidence" value="ECO:0007669"/>
    <property type="project" value="InterPro"/>
</dbReference>
<dbReference type="Proteomes" id="UP000595332">
    <property type="component" value="Chromosome"/>
</dbReference>
<dbReference type="KEGG" id="njp:NEJAP_3554"/>
<dbReference type="InterPro" id="IPR038729">
    <property type="entry name" value="Rad50/SbcC_AAA"/>
</dbReference>
<dbReference type="NCBIfam" id="TIGR03185">
    <property type="entry name" value="DNA_S_dndD"/>
    <property type="match status" value="1"/>
</dbReference>
<dbReference type="EMBL" id="AP014546">
    <property type="protein sequence ID" value="BBB31492.1"/>
    <property type="molecule type" value="Genomic_DNA"/>
</dbReference>
<protein>
    <submittedName>
        <fullName evidence="3">DNA sulfur modification protein DndD</fullName>
    </submittedName>
</protein>
<keyword evidence="4" id="KW-1185">Reference proteome</keyword>
<dbReference type="REBASE" id="480948">
    <property type="entry name" value="M.Nja1380DndDP"/>
</dbReference>
<evidence type="ECO:0000313" key="4">
    <source>
        <dbReference type="Proteomes" id="UP000595332"/>
    </source>
</evidence>
<dbReference type="Gene3D" id="3.40.50.300">
    <property type="entry name" value="P-loop containing nucleotide triphosphate hydrolases"/>
    <property type="match status" value="2"/>
</dbReference>
<dbReference type="RefSeq" id="WP_201348559.1">
    <property type="nucleotide sequence ID" value="NZ_AP014546.1"/>
</dbReference>
<keyword evidence="1" id="KW-0175">Coiled coil</keyword>
<feature type="domain" description="Rad50/SbcC-type AAA" evidence="2">
    <location>
        <begin position="5"/>
        <end position="342"/>
    </location>
</feature>
<dbReference type="InterPro" id="IPR027417">
    <property type="entry name" value="P-loop_NTPase"/>
</dbReference>
<reference evidence="3 4" key="1">
    <citation type="journal article" date="2008" name="Int. J. Syst. Evol. Microbiol.">
        <title>Neptunomonas japonica sp. nov., an Osedax japonicus symbiont-like bacterium isolated from sediment adjacent to sperm whale carcasses off Kagoshima, Japan.</title>
        <authorList>
            <person name="Miyazaki M."/>
            <person name="Nogi Y."/>
            <person name="Fujiwara Y."/>
            <person name="Kawato M."/>
            <person name="Kubokawa K."/>
            <person name="Horikoshi K."/>
        </authorList>
    </citation>
    <scope>NUCLEOTIDE SEQUENCE [LARGE SCALE GENOMIC DNA]</scope>
    <source>
        <strain evidence="3 4">JAMM 1380</strain>
    </source>
</reference>
<evidence type="ECO:0000256" key="1">
    <source>
        <dbReference type="SAM" id="Coils"/>
    </source>
</evidence>
<gene>
    <name evidence="3" type="primary">dndD</name>
    <name evidence="3" type="ORF">NEJAP_3554</name>
</gene>
<proteinExistence type="predicted"/>
<dbReference type="Pfam" id="PF13476">
    <property type="entry name" value="AAA_23"/>
    <property type="match status" value="1"/>
</dbReference>
<sequence length="664" mass="75178">MIIKKLVLHNFRVFRSVHEIDLEPGYDQHGHVKPIILFGGLNGAGKTSILSAIRTVLYGRQAFGRALSQGEYIEQLDALIHHGEGQGSQPDQASVELVFKTTQNGEESEYSLIRSWSRGKKDRLSLNQNGIPAGLNYEQCQGFLNELIPSGIADLFFFDGEKIAELAEDESGVILQTAVRRLLGIDLIARLKSDLTIFLKRLGAEAMPEKITQELNTFNSERKVLDKIAESYRYEADLKAKSIVAANEKLASLDASLNAEGGVWAKSRESEEARVKVLLKDKERLEKSIRNEFEGLLPLALAPNVLGELIETLQHEASLKQKQSAGSEVKKLLDQIKSVLRNIDTGSDVALKAIEDCFNDQLAAIPSEEALLDLSEREFRSLHQQIQNAEQHSFVRVKADRKELSGTENELDHASLSIARAPDQDQLQSVFNQIRELERRREKLKAEYRKALEDAKNTYRKAMDIARKEQKLHDKHRAVSNSSASVENAQKALRLLDRFSELLTHARVKMLETEFIKSYRQLARKEDLHIHARIHPETFDVELVDEHGHVINRKALSAGEKQIYAISILEALGRTSGRKLPIIIDTPLGRLDSHHRDKLVKNYFPFASHQVVILSTDTEIDNHYFTKYLEEDISHAYEIVFDGRTKSSQIAEGYFWKDTQLEVV</sequence>
<dbReference type="AlphaFoldDB" id="A0A7R6PJS5"/>
<evidence type="ECO:0000259" key="2">
    <source>
        <dbReference type="Pfam" id="PF13476"/>
    </source>
</evidence>
<dbReference type="PANTHER" id="PTHR32114">
    <property type="entry name" value="ABC TRANSPORTER ABCH.3"/>
    <property type="match status" value="1"/>
</dbReference>
<organism evidence="3 4">
    <name type="scientific">Neptunomonas japonica JAMM 1380</name>
    <dbReference type="NCBI Taxonomy" id="1441457"/>
    <lineage>
        <taxon>Bacteria</taxon>
        <taxon>Pseudomonadati</taxon>
        <taxon>Pseudomonadota</taxon>
        <taxon>Gammaproteobacteria</taxon>
        <taxon>Oceanospirillales</taxon>
        <taxon>Oceanospirillaceae</taxon>
        <taxon>Neptunomonas</taxon>
    </lineage>
</organism>
<dbReference type="PANTHER" id="PTHR32114:SF2">
    <property type="entry name" value="ABC TRANSPORTER ABCH.3"/>
    <property type="match status" value="1"/>
</dbReference>
<dbReference type="InterPro" id="IPR017599">
    <property type="entry name" value="DNA_S_DndD"/>
</dbReference>
<name>A0A7R6PJS5_9GAMM</name>
<feature type="coiled-coil region" evidence="1">
    <location>
        <begin position="427"/>
        <end position="469"/>
    </location>
</feature>
<accession>A0A7R6PJS5</accession>